<name>A0A6J4T2J5_9ACTN</name>
<sequence>MTTLPSNTSHHGQSLLAAVSDAMVTAMKEYYGKGPTRVKSYMVDDYLFIAMRDPLTVVEKTLLRAGREDLVREYRQAFQNEMTGELCGQIAELTGRRVLTYQSQVVFNPDTLFEIFVLEPAEEGGVETPVAAELVVAEASPEATDA</sequence>
<dbReference type="InterPro" id="IPR018745">
    <property type="entry name" value="MpsC"/>
</dbReference>
<feature type="domain" description="Na+-translocating membrane potential-generating system MpsC" evidence="1">
    <location>
        <begin position="14"/>
        <end position="119"/>
    </location>
</feature>
<accession>A0A6J4T2J5</accession>
<proteinExistence type="predicted"/>
<dbReference type="EMBL" id="CADCVU010000168">
    <property type="protein sequence ID" value="CAA9512234.1"/>
    <property type="molecule type" value="Genomic_DNA"/>
</dbReference>
<organism evidence="2">
    <name type="scientific">uncultured Solirubrobacterales bacterium</name>
    <dbReference type="NCBI Taxonomy" id="768556"/>
    <lineage>
        <taxon>Bacteria</taxon>
        <taxon>Bacillati</taxon>
        <taxon>Actinomycetota</taxon>
        <taxon>Thermoleophilia</taxon>
        <taxon>Solirubrobacterales</taxon>
        <taxon>environmental samples</taxon>
    </lineage>
</organism>
<reference evidence="2" key="1">
    <citation type="submission" date="2020-02" db="EMBL/GenBank/DDBJ databases">
        <authorList>
            <person name="Meier V. D."/>
        </authorList>
    </citation>
    <scope>NUCLEOTIDE SEQUENCE</scope>
    <source>
        <strain evidence="2">AVDCRST_MAG45</strain>
    </source>
</reference>
<dbReference type="AlphaFoldDB" id="A0A6J4T2J5"/>
<gene>
    <name evidence="2" type="ORF">AVDCRST_MAG45-1983</name>
</gene>
<protein>
    <recommendedName>
        <fullName evidence="1">Na+-translocating membrane potential-generating system MpsC domain-containing protein</fullName>
    </recommendedName>
</protein>
<evidence type="ECO:0000313" key="2">
    <source>
        <dbReference type="EMBL" id="CAA9512234.1"/>
    </source>
</evidence>
<evidence type="ECO:0000259" key="1">
    <source>
        <dbReference type="Pfam" id="PF10057"/>
    </source>
</evidence>
<dbReference type="Pfam" id="PF10057">
    <property type="entry name" value="MpsC"/>
    <property type="match status" value="1"/>
</dbReference>